<comment type="caution">
    <text evidence="1">The sequence shown here is derived from an EMBL/GenBank/DDBJ whole genome shotgun (WGS) entry which is preliminary data.</text>
</comment>
<dbReference type="SUPFAM" id="SSF48239">
    <property type="entry name" value="Terpenoid cyclases/Protein prenyltransferases"/>
    <property type="match status" value="2"/>
</dbReference>
<reference evidence="1 2" key="1">
    <citation type="journal article" date="2014" name="Int. J. Syst. Evol. Microbiol.">
        <title>Complete genome sequence of Corynebacterium casei LMG S-19264T (=DSM 44701T), isolated from a smear-ripened cheese.</title>
        <authorList>
            <consortium name="US DOE Joint Genome Institute (JGI-PGF)"/>
            <person name="Walter F."/>
            <person name="Albersmeier A."/>
            <person name="Kalinowski J."/>
            <person name="Ruckert C."/>
        </authorList>
    </citation>
    <scope>NUCLEOTIDE SEQUENCE [LARGE SCALE GENOMIC DNA]</scope>
    <source>
        <strain evidence="1 2">KCTC 12866</strain>
    </source>
</reference>
<dbReference type="Proteomes" id="UP000598271">
    <property type="component" value="Unassembled WGS sequence"/>
</dbReference>
<evidence type="ECO:0000313" key="1">
    <source>
        <dbReference type="EMBL" id="GHB86779.1"/>
    </source>
</evidence>
<gene>
    <name evidence="1" type="ORF">GCM10007390_48110</name>
</gene>
<keyword evidence="2" id="KW-1185">Reference proteome</keyword>
<dbReference type="InterPro" id="IPR008930">
    <property type="entry name" value="Terpenoid_cyclase/PrenylTrfase"/>
</dbReference>
<evidence type="ECO:0000313" key="2">
    <source>
        <dbReference type="Proteomes" id="UP000598271"/>
    </source>
</evidence>
<dbReference type="EMBL" id="BMXF01000007">
    <property type="protein sequence ID" value="GHB86779.1"/>
    <property type="molecule type" value="Genomic_DNA"/>
</dbReference>
<proteinExistence type="predicted"/>
<dbReference type="AlphaFoldDB" id="A0A8J3DDE6"/>
<dbReference type="RefSeq" id="WP_189568374.1">
    <property type="nucleotide sequence ID" value="NZ_BMXF01000007.1"/>
</dbReference>
<organism evidence="1 2">
    <name type="scientific">Persicitalea jodogahamensis</name>
    <dbReference type="NCBI Taxonomy" id="402147"/>
    <lineage>
        <taxon>Bacteria</taxon>
        <taxon>Pseudomonadati</taxon>
        <taxon>Bacteroidota</taxon>
        <taxon>Cytophagia</taxon>
        <taxon>Cytophagales</taxon>
        <taxon>Spirosomataceae</taxon>
        <taxon>Persicitalea</taxon>
    </lineage>
</organism>
<sequence>MHRRKALQWIGQGSLLPFVAVLPKFPVRSATIDLRDVRERINEYFASLLSPARPYGVYGTVSPQETDLYASCDVAIARHIMGESLTDTLTDLQKQQWIHHINSYQVAEDGSYTERFGHSRLHANGMVIGALGVLGGRQRFPVRLYKPFDTVREVVPWLEQIDWAKQWSASHLFWGGIHCYSLSSACTDAWRETVFAWLNDNLDEKTGWWRKDMRYTDRHQPLGGSVHILPMYQHHDRPFPYPERVIDSVLALQLPNGRWLDRPDPKVTRQHVMHYLELDALYALHYMGTLVPGYRKEAIGQAVHRYADLVVNYWHDPQSGWRDQHPHRILSMVGTFGLLQKLLPDGFVDDIAWTDIFSDIRLYDTRAVEVL</sequence>
<protein>
    <submittedName>
        <fullName evidence="1">Uncharacterized protein</fullName>
    </submittedName>
</protein>
<accession>A0A8J3DDE6</accession>
<name>A0A8J3DDE6_9BACT</name>